<comment type="caution">
    <text evidence="1">The sequence shown here is derived from an EMBL/GenBank/DDBJ whole genome shotgun (WGS) entry which is preliminary data.</text>
</comment>
<dbReference type="Proteomes" id="UP000294929">
    <property type="component" value="Unassembled WGS sequence"/>
</dbReference>
<dbReference type="AlphaFoldDB" id="A0A4R5W9D1"/>
<evidence type="ECO:0000313" key="1">
    <source>
        <dbReference type="EMBL" id="TDK85417.1"/>
    </source>
</evidence>
<proteinExistence type="predicted"/>
<gene>
    <name evidence="1" type="ORF">EUA03_22885</name>
</gene>
<dbReference type="OrthoDB" id="3634697at2"/>
<reference evidence="1 2" key="1">
    <citation type="submission" date="2019-01" db="EMBL/GenBank/DDBJ databases">
        <title>High-quality-draft genome sequences of five non-tuberculosis mycobacteriaceae isolated from a nosocomial environment.</title>
        <authorList>
            <person name="Tiago I."/>
            <person name="Alarico S."/>
            <person name="Pereira S.G."/>
            <person name="Coelho C."/>
            <person name="Maranha A."/>
            <person name="Empadinhas N."/>
        </authorList>
    </citation>
    <scope>NUCLEOTIDE SEQUENCE [LARGE SCALE GENOMIC DNA]</scope>
    <source>
        <strain evidence="1 2">24AIII</strain>
    </source>
</reference>
<accession>A0A4R5W9D1</accession>
<dbReference type="EMBL" id="SDLO01000025">
    <property type="protein sequence ID" value="TDK85417.1"/>
    <property type="molecule type" value="Genomic_DNA"/>
</dbReference>
<sequence length="56" mass="6210">MSRTEVAEYLGLAGVKSLSKTALPRPDVIVGKTKGWSHETIERWNSARPGQGNWSR</sequence>
<evidence type="ECO:0000313" key="2">
    <source>
        <dbReference type="Proteomes" id="UP000294929"/>
    </source>
</evidence>
<name>A0A4R5W9D1_MYCMU</name>
<organism evidence="1 2">
    <name type="scientific">Mycolicibacterium mucogenicum</name>
    <name type="common">Mycobacterium mucogenicum</name>
    <dbReference type="NCBI Taxonomy" id="56689"/>
    <lineage>
        <taxon>Bacteria</taxon>
        <taxon>Bacillati</taxon>
        <taxon>Actinomycetota</taxon>
        <taxon>Actinomycetes</taxon>
        <taxon>Mycobacteriales</taxon>
        <taxon>Mycobacteriaceae</taxon>
        <taxon>Mycolicibacterium</taxon>
    </lineage>
</organism>
<protein>
    <submittedName>
        <fullName evidence="1">XRE family transcriptional regulator</fullName>
    </submittedName>
</protein>